<name>L7K080_TRAHO</name>
<sequence>MLSLTVISRVILLAINVHSISAYTNMVEPIITAMYEFVVTDFLLAKGIACIDDCAIAEQDAYEDIAINTMVPSAVIKYLCSLRSIGI</sequence>
<dbReference type="InParanoid" id="L7K080"/>
<evidence type="ECO:0000313" key="2">
    <source>
        <dbReference type="EMBL" id="ELQ76502.1"/>
    </source>
</evidence>
<organism evidence="2 3">
    <name type="scientific">Trachipleistophora hominis</name>
    <name type="common">Microsporidian parasite</name>
    <dbReference type="NCBI Taxonomy" id="72359"/>
    <lineage>
        <taxon>Eukaryota</taxon>
        <taxon>Fungi</taxon>
        <taxon>Fungi incertae sedis</taxon>
        <taxon>Microsporidia</taxon>
        <taxon>Pleistophoridae</taxon>
        <taxon>Trachipleistophora</taxon>
    </lineage>
</organism>
<keyword evidence="3" id="KW-1185">Reference proteome</keyword>
<feature type="signal peptide" evidence="1">
    <location>
        <begin position="1"/>
        <end position="22"/>
    </location>
</feature>
<feature type="chain" id="PRO_5003979176" description="Transposable element encoded protein" evidence="1">
    <location>
        <begin position="23"/>
        <end position="87"/>
    </location>
</feature>
<evidence type="ECO:0000256" key="1">
    <source>
        <dbReference type="SAM" id="SignalP"/>
    </source>
</evidence>
<dbReference type="VEuPathDB" id="MicrosporidiaDB:THOM_0530"/>
<dbReference type="AlphaFoldDB" id="L7K080"/>
<evidence type="ECO:0000313" key="3">
    <source>
        <dbReference type="Proteomes" id="UP000011185"/>
    </source>
</evidence>
<accession>L7K080</accession>
<dbReference type="EMBL" id="JH993845">
    <property type="protein sequence ID" value="ELQ76502.1"/>
    <property type="molecule type" value="Genomic_DNA"/>
</dbReference>
<protein>
    <recommendedName>
        <fullName evidence="4">Transposable element encoded protein</fullName>
    </recommendedName>
</protein>
<gene>
    <name evidence="2" type="ORF">THOM_0530</name>
</gene>
<evidence type="ECO:0008006" key="4">
    <source>
        <dbReference type="Google" id="ProtNLM"/>
    </source>
</evidence>
<keyword evidence="1" id="KW-0732">Signal</keyword>
<reference evidence="2 3" key="1">
    <citation type="journal article" date="2012" name="PLoS Pathog.">
        <title>The genome of the obligate intracellular parasite Trachipleistophora hominis: new insights into microsporidian genome dynamics and reductive evolution.</title>
        <authorList>
            <person name="Heinz E."/>
            <person name="Williams T.A."/>
            <person name="Nakjang S."/>
            <person name="Noel C.J."/>
            <person name="Swan D.C."/>
            <person name="Goldberg A.V."/>
            <person name="Harris S.R."/>
            <person name="Weinmaier T."/>
            <person name="Markert S."/>
            <person name="Becher D."/>
            <person name="Bernhardt J."/>
            <person name="Dagan T."/>
            <person name="Hacker C."/>
            <person name="Lucocq J.M."/>
            <person name="Schweder T."/>
            <person name="Rattei T."/>
            <person name="Hall N."/>
            <person name="Hirt R.P."/>
            <person name="Embley T.M."/>
        </authorList>
    </citation>
    <scope>NUCLEOTIDE SEQUENCE [LARGE SCALE GENOMIC DNA]</scope>
</reference>
<dbReference type="HOGENOM" id="CLU_2484914_0_0_1"/>
<proteinExistence type="predicted"/>
<dbReference type="Proteomes" id="UP000011185">
    <property type="component" value="Unassembled WGS sequence"/>
</dbReference>